<reference evidence="11 12" key="1">
    <citation type="submission" date="2018-05" db="EMBL/GenBank/DDBJ databases">
        <title>The Hungate 1000. A catalogue of reference genomes from the rumen microbiome.</title>
        <authorList>
            <person name="Kelly W."/>
        </authorList>
    </citation>
    <scope>NUCLEOTIDE SEQUENCE [LARGE SCALE GENOMIC DNA]</scope>
    <source>
        <strain evidence="11 12">NLAE-zl-C242</strain>
    </source>
</reference>
<evidence type="ECO:0000256" key="3">
    <source>
        <dbReference type="ARBA" id="ARBA00022106"/>
    </source>
</evidence>
<dbReference type="Proteomes" id="UP000245845">
    <property type="component" value="Unassembled WGS sequence"/>
</dbReference>
<comment type="similarity">
    <text evidence="2">Belongs to the multi antimicrobial extrusion (MATE) (TC 2.A.66.1) family. MepA subfamily.</text>
</comment>
<evidence type="ECO:0000256" key="9">
    <source>
        <dbReference type="ARBA" id="ARBA00023251"/>
    </source>
</evidence>
<evidence type="ECO:0000313" key="12">
    <source>
        <dbReference type="Proteomes" id="UP000245845"/>
    </source>
</evidence>
<protein>
    <recommendedName>
        <fullName evidence="3">Multidrug export protein MepA</fullName>
    </recommendedName>
</protein>
<dbReference type="EMBL" id="QGDL01000001">
    <property type="protein sequence ID" value="PWJ31840.1"/>
    <property type="molecule type" value="Genomic_DNA"/>
</dbReference>
<name>A0A2Y9B753_9FIRM</name>
<feature type="transmembrane region" description="Helical" evidence="10">
    <location>
        <begin position="345"/>
        <end position="367"/>
    </location>
</feature>
<evidence type="ECO:0000256" key="7">
    <source>
        <dbReference type="ARBA" id="ARBA00022989"/>
    </source>
</evidence>
<dbReference type="PANTHER" id="PTHR43823:SF3">
    <property type="entry name" value="MULTIDRUG EXPORT PROTEIN MEPA"/>
    <property type="match status" value="1"/>
</dbReference>
<feature type="transmembrane region" description="Helical" evidence="10">
    <location>
        <begin position="216"/>
        <end position="237"/>
    </location>
</feature>
<keyword evidence="7 10" id="KW-1133">Transmembrane helix</keyword>
<dbReference type="GO" id="GO:0015297">
    <property type="term" value="F:antiporter activity"/>
    <property type="evidence" value="ECO:0007669"/>
    <property type="project" value="InterPro"/>
</dbReference>
<keyword evidence="6 10" id="KW-0812">Transmembrane</keyword>
<feature type="transmembrane region" description="Helical" evidence="10">
    <location>
        <begin position="32"/>
        <end position="55"/>
    </location>
</feature>
<comment type="caution">
    <text evidence="11">The sequence shown here is derived from an EMBL/GenBank/DDBJ whole genome shotgun (WGS) entry which is preliminary data.</text>
</comment>
<evidence type="ECO:0000313" key="11">
    <source>
        <dbReference type="EMBL" id="PWJ31840.1"/>
    </source>
</evidence>
<dbReference type="PIRSF" id="PIRSF006603">
    <property type="entry name" value="DinF"/>
    <property type="match status" value="1"/>
</dbReference>
<keyword evidence="12" id="KW-1185">Reference proteome</keyword>
<dbReference type="GO" id="GO:0005886">
    <property type="term" value="C:plasma membrane"/>
    <property type="evidence" value="ECO:0007669"/>
    <property type="project" value="UniProtKB-SubCell"/>
</dbReference>
<comment type="subcellular location">
    <subcellularLocation>
        <location evidence="1">Cell membrane</location>
        <topology evidence="1">Multi-pass membrane protein</topology>
    </subcellularLocation>
</comment>
<keyword evidence="9" id="KW-0046">Antibiotic resistance</keyword>
<evidence type="ECO:0000256" key="4">
    <source>
        <dbReference type="ARBA" id="ARBA00022448"/>
    </source>
</evidence>
<feature type="transmembrane region" description="Helical" evidence="10">
    <location>
        <begin position="190"/>
        <end position="210"/>
    </location>
</feature>
<gene>
    <name evidence="11" type="ORF">A8806_101127</name>
</gene>
<keyword evidence="4" id="KW-0813">Transport</keyword>
<feature type="transmembrane region" description="Helical" evidence="10">
    <location>
        <begin position="120"/>
        <end position="138"/>
    </location>
</feature>
<feature type="transmembrane region" description="Helical" evidence="10">
    <location>
        <begin position="449"/>
        <end position="467"/>
    </location>
</feature>
<evidence type="ECO:0000256" key="2">
    <source>
        <dbReference type="ARBA" id="ARBA00008417"/>
    </source>
</evidence>
<dbReference type="PANTHER" id="PTHR43823">
    <property type="entry name" value="SPORULATION PROTEIN YKVU"/>
    <property type="match status" value="1"/>
</dbReference>
<evidence type="ECO:0000256" key="1">
    <source>
        <dbReference type="ARBA" id="ARBA00004651"/>
    </source>
</evidence>
<sequence length="477" mass="51590">MEPRRLITGAGVSLHERVVYVTEKNDFSQGSIAGNILGLALPMTLAQLINVLYSIVDRIYIGHIPHTSAEALTGIGLTLPIITVITAFANLFGMGGAPLCSIARGAHEEEKAKKVMGNSFSMLLLTGVVLMFLCLVFKKPLLYMFGASNVTFPYADSYITIYLFGTIFVMISLGMNNFINAQGFGRMGMLTVILGAVTNIILDPLLIFVFHMGVRGAAIATVISQGLSAVWVLKFLTGEKAILTLDRSSMRLSKSLVKEITALGTSGFVMSVTNGAVQIVCNATLSRYGGDLYVGIMTVINSVREIITMPVTGLTSGAQPVISYNYGAGCYDRVKKAIKFMSGSCIIFTCLMWAVLFFAPSFFLGLFTSEPELIQAGVPAMRIYFCGIFMMALQFSGQSTYVALNRARQAVFFSLFRKVIIVIPLTLLFPMINGMGTAGVFWAEPVSNAIGGTASFVTMLITVWPALKDVKDPKKII</sequence>
<dbReference type="InterPro" id="IPR051327">
    <property type="entry name" value="MATE_MepA_subfamily"/>
</dbReference>
<organism evidence="11 12">
    <name type="scientific">Faecalicatena orotica</name>
    <dbReference type="NCBI Taxonomy" id="1544"/>
    <lineage>
        <taxon>Bacteria</taxon>
        <taxon>Bacillati</taxon>
        <taxon>Bacillota</taxon>
        <taxon>Clostridia</taxon>
        <taxon>Lachnospirales</taxon>
        <taxon>Lachnospiraceae</taxon>
        <taxon>Faecalicatena</taxon>
    </lineage>
</organism>
<feature type="transmembrane region" description="Helical" evidence="10">
    <location>
        <begin position="75"/>
        <end position="99"/>
    </location>
</feature>
<accession>A0A2Y9B753</accession>
<dbReference type="CDD" id="cd13143">
    <property type="entry name" value="MATE_MepA_like"/>
    <property type="match status" value="1"/>
</dbReference>
<dbReference type="InterPro" id="IPR002528">
    <property type="entry name" value="MATE_fam"/>
</dbReference>
<evidence type="ECO:0000256" key="5">
    <source>
        <dbReference type="ARBA" id="ARBA00022475"/>
    </source>
</evidence>
<dbReference type="NCBIfam" id="TIGR00797">
    <property type="entry name" value="matE"/>
    <property type="match status" value="1"/>
</dbReference>
<dbReference type="AlphaFoldDB" id="A0A2Y9B753"/>
<keyword evidence="8 10" id="KW-0472">Membrane</keyword>
<dbReference type="InterPro" id="IPR045070">
    <property type="entry name" value="MATE_MepA-like"/>
</dbReference>
<feature type="transmembrane region" description="Helical" evidence="10">
    <location>
        <begin position="158"/>
        <end position="178"/>
    </location>
</feature>
<dbReference type="InterPro" id="IPR048279">
    <property type="entry name" value="MdtK-like"/>
</dbReference>
<evidence type="ECO:0000256" key="8">
    <source>
        <dbReference type="ARBA" id="ARBA00023136"/>
    </source>
</evidence>
<evidence type="ECO:0000256" key="6">
    <source>
        <dbReference type="ARBA" id="ARBA00022692"/>
    </source>
</evidence>
<feature type="transmembrane region" description="Helical" evidence="10">
    <location>
        <begin position="373"/>
        <end position="395"/>
    </location>
</feature>
<dbReference type="Pfam" id="PF01554">
    <property type="entry name" value="MatE"/>
    <property type="match status" value="2"/>
</dbReference>
<feature type="transmembrane region" description="Helical" evidence="10">
    <location>
        <begin position="415"/>
        <end position="443"/>
    </location>
</feature>
<dbReference type="GO" id="GO:0042910">
    <property type="term" value="F:xenobiotic transmembrane transporter activity"/>
    <property type="evidence" value="ECO:0007669"/>
    <property type="project" value="InterPro"/>
</dbReference>
<evidence type="ECO:0000256" key="10">
    <source>
        <dbReference type="SAM" id="Phobius"/>
    </source>
</evidence>
<proteinExistence type="inferred from homology"/>
<dbReference type="GO" id="GO:0046677">
    <property type="term" value="P:response to antibiotic"/>
    <property type="evidence" value="ECO:0007669"/>
    <property type="project" value="UniProtKB-KW"/>
</dbReference>
<keyword evidence="5" id="KW-1003">Cell membrane</keyword>